<dbReference type="InterPro" id="IPR011009">
    <property type="entry name" value="Kinase-like_dom_sf"/>
</dbReference>
<evidence type="ECO:0000256" key="5">
    <source>
        <dbReference type="ARBA" id="ARBA00022741"/>
    </source>
</evidence>
<evidence type="ECO:0000256" key="2">
    <source>
        <dbReference type="ARBA" id="ARBA00012513"/>
    </source>
</evidence>
<keyword evidence="5 10" id="KW-0547">Nucleotide-binding</keyword>
<dbReference type="InterPro" id="IPR017441">
    <property type="entry name" value="Protein_kinase_ATP_BS"/>
</dbReference>
<name>A0A915J656_ROMCU</name>
<dbReference type="PANTHER" id="PTHR48006:SF102">
    <property type="entry name" value="LEUCINE-RICH REPEAT-CONTAINING PROTEIN DDB_G0281931-RELATED"/>
    <property type="match status" value="1"/>
</dbReference>
<dbReference type="GO" id="GO:0004674">
    <property type="term" value="F:protein serine/threonine kinase activity"/>
    <property type="evidence" value="ECO:0007669"/>
    <property type="project" value="UniProtKB-KW"/>
</dbReference>
<dbReference type="AlphaFoldDB" id="A0A915J656"/>
<comment type="catalytic activity">
    <reaction evidence="9">
        <text>L-seryl-[protein] + ATP = O-phospho-L-seryl-[protein] + ADP + H(+)</text>
        <dbReference type="Rhea" id="RHEA:17989"/>
        <dbReference type="Rhea" id="RHEA-COMP:9863"/>
        <dbReference type="Rhea" id="RHEA-COMP:11604"/>
        <dbReference type="ChEBI" id="CHEBI:15378"/>
        <dbReference type="ChEBI" id="CHEBI:29999"/>
        <dbReference type="ChEBI" id="CHEBI:30616"/>
        <dbReference type="ChEBI" id="CHEBI:83421"/>
        <dbReference type="ChEBI" id="CHEBI:456216"/>
        <dbReference type="EC" id="2.7.11.1"/>
    </reaction>
</comment>
<evidence type="ECO:0000256" key="6">
    <source>
        <dbReference type="ARBA" id="ARBA00022777"/>
    </source>
</evidence>
<dbReference type="InterPro" id="IPR008271">
    <property type="entry name" value="Ser/Thr_kinase_AS"/>
</dbReference>
<dbReference type="SUPFAM" id="SSF56112">
    <property type="entry name" value="Protein kinase-like (PK-like)"/>
    <property type="match status" value="1"/>
</dbReference>
<protein>
    <recommendedName>
        <fullName evidence="2">non-specific serine/threonine protein kinase</fullName>
        <ecNumber evidence="2">2.7.11.1</ecNumber>
    </recommendedName>
</protein>
<dbReference type="Gene3D" id="1.10.510.10">
    <property type="entry name" value="Transferase(Phosphotransferase) domain 1"/>
    <property type="match status" value="1"/>
</dbReference>
<keyword evidence="13" id="KW-1185">Reference proteome</keyword>
<dbReference type="SMART" id="SM00220">
    <property type="entry name" value="S_TKc"/>
    <property type="match status" value="1"/>
</dbReference>
<keyword evidence="6" id="KW-0418">Kinase</keyword>
<evidence type="ECO:0000256" key="1">
    <source>
        <dbReference type="ARBA" id="ARBA00008718"/>
    </source>
</evidence>
<feature type="binding site" evidence="10">
    <location>
        <position position="193"/>
    </location>
    <ligand>
        <name>ATP</name>
        <dbReference type="ChEBI" id="CHEBI:30616"/>
    </ligand>
</feature>
<dbReference type="InterPro" id="IPR011029">
    <property type="entry name" value="DEATH-like_dom_sf"/>
</dbReference>
<evidence type="ECO:0000313" key="13">
    <source>
        <dbReference type="Proteomes" id="UP000887565"/>
    </source>
</evidence>
<dbReference type="PROSITE" id="PS00108">
    <property type="entry name" value="PROTEIN_KINASE_ST"/>
    <property type="match status" value="1"/>
</dbReference>
<dbReference type="PANTHER" id="PTHR48006">
    <property type="entry name" value="LEUCINE-RICH REPEAT-CONTAINING PROTEIN DDB_G0281931-RELATED"/>
    <property type="match status" value="1"/>
</dbReference>
<reference evidence="14" key="1">
    <citation type="submission" date="2022-11" db="UniProtKB">
        <authorList>
            <consortium name="WormBaseParasite"/>
        </authorList>
    </citation>
    <scope>IDENTIFICATION</scope>
</reference>
<comment type="similarity">
    <text evidence="1">Belongs to the protein kinase superfamily. TKL Ser/Thr protein kinase family. Pelle subfamily.</text>
</comment>
<dbReference type="Gene3D" id="1.10.533.10">
    <property type="entry name" value="Death Domain, Fas"/>
    <property type="match status" value="1"/>
</dbReference>
<dbReference type="PROSITE" id="PS50011">
    <property type="entry name" value="PROTEIN_KINASE_DOM"/>
    <property type="match status" value="1"/>
</dbReference>
<evidence type="ECO:0000256" key="7">
    <source>
        <dbReference type="ARBA" id="ARBA00022840"/>
    </source>
</evidence>
<keyword evidence="4" id="KW-0808">Transferase</keyword>
<evidence type="ECO:0000256" key="8">
    <source>
        <dbReference type="ARBA" id="ARBA00047899"/>
    </source>
</evidence>
<keyword evidence="7 10" id="KW-0067">ATP-binding</keyword>
<organism evidence="13 14">
    <name type="scientific">Romanomermis culicivorax</name>
    <name type="common">Nematode worm</name>
    <dbReference type="NCBI Taxonomy" id="13658"/>
    <lineage>
        <taxon>Eukaryota</taxon>
        <taxon>Metazoa</taxon>
        <taxon>Ecdysozoa</taxon>
        <taxon>Nematoda</taxon>
        <taxon>Enoplea</taxon>
        <taxon>Dorylaimia</taxon>
        <taxon>Mermithida</taxon>
        <taxon>Mermithoidea</taxon>
        <taxon>Mermithidae</taxon>
        <taxon>Romanomermis</taxon>
    </lineage>
</organism>
<sequence>MKFSADDVLEFRHIALNGRSPTELILDVWSSRLHTVDNLALLLAKIEAFSAVDAISTLIKQETKGQIDVIKEKFRADQAAIKGKVVDIKIEENRLHISSSNERRDNDRTDLRRPSLPNELSKKCRVENSVPVKKPSLCSIDPIIAMSLHNTLRISLSDLSASTDNFALLNILGHGGYGVVYKGVWKHTKVAIKRLGVMKCSNGQVKRKSSASATIEGFKQSVAELKTLAMCRHDNIVALYGYCFEEPEYCIVYQFMSGGSLDDHLFCKTSQKVLTWSERLKIARGALCGINYLHTSSKEPLIHGDIKPANILLDSTLEAKLGDFGLCRRGFDESSGSPMIASHIKGTLAYLPPEFIRSKLVTTKLDIFSFGVVFFEMATGLRSYSDFRKPSSLVDYIREKRDFLINEQSSSSLSNLEQYADKKLTNDNNKDIFNKFLQLGFKATSQSHENRPCASILIDQLDGSF</sequence>
<keyword evidence="3 11" id="KW-0723">Serine/threonine-protein kinase</keyword>
<evidence type="ECO:0000256" key="3">
    <source>
        <dbReference type="ARBA" id="ARBA00022527"/>
    </source>
</evidence>
<evidence type="ECO:0000256" key="10">
    <source>
        <dbReference type="PROSITE-ProRule" id="PRU10141"/>
    </source>
</evidence>
<evidence type="ECO:0000256" key="11">
    <source>
        <dbReference type="RuleBase" id="RU000304"/>
    </source>
</evidence>
<evidence type="ECO:0000313" key="14">
    <source>
        <dbReference type="WBParaSite" id="nRc.2.0.1.t21926-RA"/>
    </source>
</evidence>
<dbReference type="Proteomes" id="UP000887565">
    <property type="component" value="Unplaced"/>
</dbReference>
<dbReference type="EC" id="2.7.11.1" evidence="2"/>
<evidence type="ECO:0000256" key="9">
    <source>
        <dbReference type="ARBA" id="ARBA00048679"/>
    </source>
</evidence>
<comment type="catalytic activity">
    <reaction evidence="8">
        <text>L-threonyl-[protein] + ATP = O-phospho-L-threonyl-[protein] + ADP + H(+)</text>
        <dbReference type="Rhea" id="RHEA:46608"/>
        <dbReference type="Rhea" id="RHEA-COMP:11060"/>
        <dbReference type="Rhea" id="RHEA-COMP:11605"/>
        <dbReference type="ChEBI" id="CHEBI:15378"/>
        <dbReference type="ChEBI" id="CHEBI:30013"/>
        <dbReference type="ChEBI" id="CHEBI:30616"/>
        <dbReference type="ChEBI" id="CHEBI:61977"/>
        <dbReference type="ChEBI" id="CHEBI:456216"/>
        <dbReference type="EC" id="2.7.11.1"/>
    </reaction>
</comment>
<dbReference type="Gene3D" id="3.30.200.20">
    <property type="entry name" value="Phosphorylase Kinase, domain 1"/>
    <property type="match status" value="1"/>
</dbReference>
<dbReference type="GO" id="GO:0005524">
    <property type="term" value="F:ATP binding"/>
    <property type="evidence" value="ECO:0007669"/>
    <property type="project" value="UniProtKB-UniRule"/>
</dbReference>
<accession>A0A915J656</accession>
<proteinExistence type="inferred from homology"/>
<dbReference type="Pfam" id="PF00069">
    <property type="entry name" value="Pkinase"/>
    <property type="match status" value="1"/>
</dbReference>
<feature type="domain" description="Protein kinase" evidence="12">
    <location>
        <begin position="166"/>
        <end position="465"/>
    </location>
</feature>
<dbReference type="FunFam" id="1.10.510.10:FF:000754">
    <property type="entry name" value="Interleukin-1 receptor-associated kinase"/>
    <property type="match status" value="1"/>
</dbReference>
<evidence type="ECO:0000259" key="12">
    <source>
        <dbReference type="PROSITE" id="PS50011"/>
    </source>
</evidence>
<dbReference type="CDD" id="cd14066">
    <property type="entry name" value="STKc_IRAK"/>
    <property type="match status" value="1"/>
</dbReference>
<evidence type="ECO:0000256" key="4">
    <source>
        <dbReference type="ARBA" id="ARBA00022679"/>
    </source>
</evidence>
<dbReference type="SUPFAM" id="SSF47986">
    <property type="entry name" value="DEATH domain"/>
    <property type="match status" value="1"/>
</dbReference>
<dbReference type="PROSITE" id="PS00107">
    <property type="entry name" value="PROTEIN_KINASE_ATP"/>
    <property type="match status" value="1"/>
</dbReference>
<dbReference type="InterPro" id="IPR000719">
    <property type="entry name" value="Prot_kinase_dom"/>
</dbReference>
<dbReference type="InterPro" id="IPR051824">
    <property type="entry name" value="LRR_Rcpt-Like_S/T_Kinase"/>
</dbReference>
<dbReference type="WBParaSite" id="nRc.2.0.1.t21926-RA">
    <property type="protein sequence ID" value="nRc.2.0.1.t21926-RA"/>
    <property type="gene ID" value="nRc.2.0.1.g21926"/>
</dbReference>